<organism evidence="2">
    <name type="scientific">Xenopsylla cheopis</name>
    <name type="common">Oriental rat flea</name>
    <name type="synonym">Pulex cheopis</name>
    <dbReference type="NCBI Taxonomy" id="163159"/>
    <lineage>
        <taxon>Eukaryota</taxon>
        <taxon>Metazoa</taxon>
        <taxon>Ecdysozoa</taxon>
        <taxon>Arthropoda</taxon>
        <taxon>Hexapoda</taxon>
        <taxon>Insecta</taxon>
        <taxon>Pterygota</taxon>
        <taxon>Neoptera</taxon>
        <taxon>Endopterygota</taxon>
        <taxon>Siphonaptera</taxon>
        <taxon>Pulicidae</taxon>
        <taxon>Xenopsyllinae</taxon>
        <taxon>Xenopsylla</taxon>
    </lineage>
</organism>
<evidence type="ECO:0000313" key="2">
    <source>
        <dbReference type="EMBL" id="NOV48389.1"/>
    </source>
</evidence>
<feature type="compositionally biased region" description="Low complexity" evidence="1">
    <location>
        <begin position="19"/>
        <end position="34"/>
    </location>
</feature>
<name>A0A6M2DPZ9_XENCH</name>
<accession>A0A6M2DPZ9</accession>
<reference evidence="2" key="1">
    <citation type="submission" date="2020-03" db="EMBL/GenBank/DDBJ databases">
        <title>Transcriptomic Profiling of the Digestive Tract of the Rat Flea, Xenopsylla cheopis, Following Blood Feeding and Infection with Yersinia pestis.</title>
        <authorList>
            <person name="Bland D.M."/>
            <person name="Martens C.A."/>
            <person name="Virtaneva K."/>
            <person name="Kanakabandi K."/>
            <person name="Long D."/>
            <person name="Rosenke R."/>
            <person name="Saturday G.A."/>
            <person name="Hoyt F.H."/>
            <person name="Bruno D.P."/>
            <person name="Ribeiro J.M.C."/>
            <person name="Hinnebusch J."/>
        </authorList>
    </citation>
    <scope>NUCLEOTIDE SEQUENCE</scope>
</reference>
<dbReference type="AlphaFoldDB" id="A0A6M2DPZ9"/>
<dbReference type="Gene3D" id="3.10.110.10">
    <property type="entry name" value="Ubiquitin Conjugating Enzyme"/>
    <property type="match status" value="2"/>
</dbReference>
<dbReference type="CDD" id="cd23794">
    <property type="entry name" value="UBCc_UBE2F_UBE2M"/>
    <property type="match status" value="1"/>
</dbReference>
<dbReference type="EMBL" id="GIIL01004663">
    <property type="protein sequence ID" value="NOV48389.1"/>
    <property type="molecule type" value="Transcribed_RNA"/>
</dbReference>
<dbReference type="InterPro" id="IPR016135">
    <property type="entry name" value="UBQ-conjugating_enzyme/RWD"/>
</dbReference>
<sequence>MITLTRKLKKESTQRNEPSTTSTNNYNTSTSLSTSKRISIRDQLLVKDIQEMEQNMPCTCRIDFTDPDVLSEFTLTVCPDEGFWQGGKFRFEIVVTEEYNIADLLNFEDPLNTEAAKMYSRDRNEFENRVREYLNRFARR</sequence>
<evidence type="ECO:0000256" key="1">
    <source>
        <dbReference type="SAM" id="MobiDB-lite"/>
    </source>
</evidence>
<proteinExistence type="predicted"/>
<dbReference type="SUPFAM" id="SSF54495">
    <property type="entry name" value="UBC-like"/>
    <property type="match status" value="1"/>
</dbReference>
<protein>
    <submittedName>
        <fullName evidence="2">Putative ubiquitin-conjugating enzyme e2f isoform cra g</fullName>
    </submittedName>
</protein>
<feature type="region of interest" description="Disordered" evidence="1">
    <location>
        <begin position="1"/>
        <end position="34"/>
    </location>
</feature>